<proteinExistence type="predicted"/>
<accession>A0A8H5HN02</accession>
<comment type="caution">
    <text evidence="1">The sequence shown here is derived from an EMBL/GenBank/DDBJ whole genome shotgun (WGS) entry which is preliminary data.</text>
</comment>
<organism evidence="1 2">
    <name type="scientific">Collybiopsis confluens</name>
    <dbReference type="NCBI Taxonomy" id="2823264"/>
    <lineage>
        <taxon>Eukaryota</taxon>
        <taxon>Fungi</taxon>
        <taxon>Dikarya</taxon>
        <taxon>Basidiomycota</taxon>
        <taxon>Agaricomycotina</taxon>
        <taxon>Agaricomycetes</taxon>
        <taxon>Agaricomycetidae</taxon>
        <taxon>Agaricales</taxon>
        <taxon>Marasmiineae</taxon>
        <taxon>Omphalotaceae</taxon>
        <taxon>Collybiopsis</taxon>
    </lineage>
</organism>
<gene>
    <name evidence="1" type="ORF">D9757_006704</name>
</gene>
<keyword evidence="2" id="KW-1185">Reference proteome</keyword>
<evidence type="ECO:0000313" key="1">
    <source>
        <dbReference type="EMBL" id="KAF5386337.1"/>
    </source>
</evidence>
<protein>
    <submittedName>
        <fullName evidence="1">Uncharacterized protein</fullName>
    </submittedName>
</protein>
<reference evidence="1 2" key="1">
    <citation type="journal article" date="2020" name="ISME J.">
        <title>Uncovering the hidden diversity of litter-decomposition mechanisms in mushroom-forming fungi.</title>
        <authorList>
            <person name="Floudas D."/>
            <person name="Bentzer J."/>
            <person name="Ahren D."/>
            <person name="Johansson T."/>
            <person name="Persson P."/>
            <person name="Tunlid A."/>
        </authorList>
    </citation>
    <scope>NUCLEOTIDE SEQUENCE [LARGE SCALE GENOMIC DNA]</scope>
    <source>
        <strain evidence="1 2">CBS 406.79</strain>
    </source>
</reference>
<dbReference type="Proteomes" id="UP000518752">
    <property type="component" value="Unassembled WGS sequence"/>
</dbReference>
<dbReference type="EMBL" id="JAACJN010000036">
    <property type="protein sequence ID" value="KAF5386337.1"/>
    <property type="molecule type" value="Genomic_DNA"/>
</dbReference>
<dbReference type="OrthoDB" id="2533084at2759"/>
<sequence length="177" mass="20081">MASISETPVEIQETTTRYIRHVDESQATITEKNRKYADADLATFHEREAGRLILDPAQARVEFGEVFASRLKLTKDGSTILWPQPADDPADPQTWSSRKKDWHLMILSLATLIPNFDSAIGEHCVSVSFSRTVPHNNSAHQRSHFKLEYIPTRSGWAHGVSWVILSSLRHEFDVVTE</sequence>
<evidence type="ECO:0000313" key="2">
    <source>
        <dbReference type="Proteomes" id="UP000518752"/>
    </source>
</evidence>
<name>A0A8H5HN02_9AGAR</name>
<dbReference type="AlphaFoldDB" id="A0A8H5HN02"/>